<sequence length="203" mass="21802">MSWVPNKRKSWPPGKFKDGASEWELLQSDPGINSLADAVVDANDDDFDWVGSVPGRPGPYSTTWNLVYAARKPDGKGGFEVPCGESGDGTIKLNGQFQEVGAASTPHGKLRKPPVCHVIPWVLLSIALDEHAQLAKKTLKSDFKRFVCWGDVSNLRTGHNGCNAGGTKVTALTATSSQKAQASIFVSACATTYEGLYGSRFET</sequence>
<dbReference type="AlphaFoldDB" id="A0A7Z2VD25"/>
<proteinExistence type="predicted"/>
<accession>A0A7Z2VD25</accession>
<reference evidence="1 2" key="2">
    <citation type="submission" date="2020-04" db="EMBL/GenBank/DDBJ databases">
        <authorList>
            <person name="Fomenkov A."/>
            <person name="Anton B.P."/>
            <person name="Roberts R.J."/>
        </authorList>
    </citation>
    <scope>NUCLEOTIDE SEQUENCE [LARGE SCALE GENOMIC DNA]</scope>
    <source>
        <strain evidence="1 2">NEB122</strain>
    </source>
</reference>
<evidence type="ECO:0000313" key="2">
    <source>
        <dbReference type="Proteomes" id="UP000503498"/>
    </source>
</evidence>
<reference evidence="1 2" key="1">
    <citation type="submission" date="2020-04" db="EMBL/GenBank/DDBJ databases">
        <title>Genome-Wide Identification of 5-Methylcytosine Sites in Bacterial Genomes By High-Throughput Sequencing of MspJI Restriction Fragments.</title>
        <authorList>
            <person name="Wu V."/>
        </authorList>
    </citation>
    <scope>NUCLEOTIDE SEQUENCE [LARGE SCALE GENOMIC DNA]</scope>
    <source>
        <strain evidence="1 2">NEB122</strain>
    </source>
</reference>
<evidence type="ECO:0000313" key="1">
    <source>
        <dbReference type="EMBL" id="QJD69362.1"/>
    </source>
</evidence>
<dbReference type="RefSeq" id="WP_169707506.1">
    <property type="nucleotide sequence ID" value="NZ_CP051651.1"/>
</dbReference>
<gene>
    <name evidence="1" type="ORF">HG421_17740</name>
</gene>
<organism evidence="1 2">
    <name type="scientific">Xanthomonas campestris pv. badrii</name>
    <dbReference type="NCBI Taxonomy" id="149696"/>
    <lineage>
        <taxon>Bacteria</taxon>
        <taxon>Pseudomonadati</taxon>
        <taxon>Pseudomonadota</taxon>
        <taxon>Gammaproteobacteria</taxon>
        <taxon>Lysobacterales</taxon>
        <taxon>Lysobacteraceae</taxon>
        <taxon>Xanthomonas</taxon>
    </lineage>
</organism>
<protein>
    <submittedName>
        <fullName evidence="1">Uncharacterized protein</fullName>
    </submittedName>
</protein>
<dbReference type="EMBL" id="CP051651">
    <property type="protein sequence ID" value="QJD69362.1"/>
    <property type="molecule type" value="Genomic_DNA"/>
</dbReference>
<dbReference type="Proteomes" id="UP000503498">
    <property type="component" value="Chromosome"/>
</dbReference>
<name>A0A7Z2VD25_XANCA</name>